<dbReference type="PATRIC" id="fig|421052.3.peg.3179"/>
<dbReference type="Gene3D" id="3.40.50.1820">
    <property type="entry name" value="alpha/beta hydrolase"/>
    <property type="match status" value="1"/>
</dbReference>
<keyword evidence="1" id="KW-0378">Hydrolase</keyword>
<dbReference type="SUPFAM" id="SSF53474">
    <property type="entry name" value="alpha/beta-Hydrolases"/>
    <property type="match status" value="1"/>
</dbReference>
<dbReference type="EMBL" id="ATGI01000038">
    <property type="protein sequence ID" value="EPF70226.1"/>
    <property type="molecule type" value="Genomic_DNA"/>
</dbReference>
<gene>
    <name evidence="3" type="ORF">F945_03245</name>
</gene>
<proteinExistence type="predicted"/>
<sequence length="248" mass="28965">MINNYDNASTVKSEEEILRDFQARSLSCYRQYSCIRDIPYASSKRTCLDLFQSERAQKTVVFIHGGYWQWCDKSDFAFIAPYILKQEMQCVLLEYGLAPHYTLSDIVAQVKQAIDFIVQQDWMSQELILVGHSAGAHLAALMLDHPRVNQAVLLSGIYDLKPIQYTPLNQALQLSQWEIDHLSPILSRQTLNKKYEIYCGGEELEALQQQSKQYFLKRHFIDGQQVKLELFPKINHYTILEHYFKYIL</sequence>
<evidence type="ECO:0000313" key="4">
    <source>
        <dbReference type="Proteomes" id="UP000014568"/>
    </source>
</evidence>
<dbReference type="GO" id="GO:0016787">
    <property type="term" value="F:hydrolase activity"/>
    <property type="evidence" value="ECO:0007669"/>
    <property type="project" value="UniProtKB-KW"/>
</dbReference>
<dbReference type="InterPro" id="IPR050300">
    <property type="entry name" value="GDXG_lipolytic_enzyme"/>
</dbReference>
<evidence type="ECO:0000259" key="2">
    <source>
        <dbReference type="Pfam" id="PF20434"/>
    </source>
</evidence>
<dbReference type="PANTHER" id="PTHR48081:SF33">
    <property type="entry name" value="KYNURENINE FORMAMIDASE"/>
    <property type="match status" value="1"/>
</dbReference>
<dbReference type="PANTHER" id="PTHR48081">
    <property type="entry name" value="AB HYDROLASE SUPERFAMILY PROTEIN C4A8.06C"/>
    <property type="match status" value="1"/>
</dbReference>
<evidence type="ECO:0000256" key="1">
    <source>
        <dbReference type="ARBA" id="ARBA00022801"/>
    </source>
</evidence>
<evidence type="ECO:0000313" key="3">
    <source>
        <dbReference type="EMBL" id="EPF70226.1"/>
    </source>
</evidence>
<dbReference type="InterPro" id="IPR029058">
    <property type="entry name" value="AB_hydrolase_fold"/>
</dbReference>
<dbReference type="AlphaFoldDB" id="S3NUA1"/>
<reference evidence="3 4" key="1">
    <citation type="submission" date="2013-06" db="EMBL/GenBank/DDBJ databases">
        <title>The Genome Sequence of Acinetobacter rudis CIP 110305.</title>
        <authorList>
            <consortium name="The Broad Institute Genome Sequencing Platform"/>
            <consortium name="The Broad Institute Genome Sequencing Center for Infectious Disease"/>
            <person name="Cerqueira G."/>
            <person name="Feldgarden M."/>
            <person name="Courvalin P."/>
            <person name="Perichon B."/>
            <person name="Grillot-Courvalin C."/>
            <person name="Clermont D."/>
            <person name="Rocha E."/>
            <person name="Yoon E.-J."/>
            <person name="Nemec A."/>
            <person name="Young S.K."/>
            <person name="Zeng Q."/>
            <person name="Gargeya S."/>
            <person name="Fitzgerald M."/>
            <person name="Abouelleil A."/>
            <person name="Alvarado L."/>
            <person name="Berlin A.M."/>
            <person name="Chapman S.B."/>
            <person name="Dewar J."/>
            <person name="Goldberg J."/>
            <person name="Griggs A."/>
            <person name="Gujja S."/>
            <person name="Hansen M."/>
            <person name="Howarth C."/>
            <person name="Imamovic A."/>
            <person name="Larimer J."/>
            <person name="McCowan C."/>
            <person name="Murphy C."/>
            <person name="Pearson M."/>
            <person name="Priest M."/>
            <person name="Roberts A."/>
            <person name="Saif S."/>
            <person name="Shea T."/>
            <person name="Sykes S."/>
            <person name="Wortman J."/>
            <person name="Nusbaum C."/>
            <person name="Birren B."/>
        </authorList>
    </citation>
    <scope>NUCLEOTIDE SEQUENCE [LARGE SCALE GENOMIC DNA]</scope>
    <source>
        <strain evidence="3 4">CIP 110305</strain>
    </source>
</reference>
<dbReference type="InterPro" id="IPR049492">
    <property type="entry name" value="BD-FAE-like_dom"/>
</dbReference>
<accession>S3NUA1</accession>
<organism evidence="3 4">
    <name type="scientific">Acinetobacter rudis CIP 110305</name>
    <dbReference type="NCBI Taxonomy" id="421052"/>
    <lineage>
        <taxon>Bacteria</taxon>
        <taxon>Pseudomonadati</taxon>
        <taxon>Pseudomonadota</taxon>
        <taxon>Gammaproteobacteria</taxon>
        <taxon>Moraxellales</taxon>
        <taxon>Moraxellaceae</taxon>
        <taxon>Acinetobacter</taxon>
    </lineage>
</organism>
<keyword evidence="4" id="KW-1185">Reference proteome</keyword>
<comment type="caution">
    <text evidence="3">The sequence shown here is derived from an EMBL/GenBank/DDBJ whole genome shotgun (WGS) entry which is preliminary data.</text>
</comment>
<dbReference type="STRING" id="632955.GCA_000829675_03405"/>
<feature type="domain" description="BD-FAE-like" evidence="2">
    <location>
        <begin position="54"/>
        <end position="142"/>
    </location>
</feature>
<protein>
    <recommendedName>
        <fullName evidence="2">BD-FAE-like domain-containing protein</fullName>
    </recommendedName>
</protein>
<name>S3NUA1_9GAMM</name>
<dbReference type="Proteomes" id="UP000014568">
    <property type="component" value="Unassembled WGS sequence"/>
</dbReference>
<dbReference type="Pfam" id="PF20434">
    <property type="entry name" value="BD-FAE"/>
    <property type="match status" value="1"/>
</dbReference>
<dbReference type="eggNOG" id="COG0657">
    <property type="taxonomic scope" value="Bacteria"/>
</dbReference>
<dbReference type="HOGENOM" id="CLU_012494_4_7_6"/>